<dbReference type="InterPro" id="IPR008217">
    <property type="entry name" value="Ccc1_fam"/>
</dbReference>
<evidence type="ECO:0000256" key="2">
    <source>
        <dbReference type="ARBA" id="ARBA00022692"/>
    </source>
</evidence>
<dbReference type="EMBL" id="CP094528">
    <property type="protein sequence ID" value="UOE43037.1"/>
    <property type="molecule type" value="Genomic_DNA"/>
</dbReference>
<accession>A0ABY4BXW4</accession>
<name>A0ABY4BXW4_9MICO</name>
<keyword evidence="7" id="KW-1185">Reference proteome</keyword>
<evidence type="ECO:0000313" key="6">
    <source>
        <dbReference type="EMBL" id="UOE43037.1"/>
    </source>
</evidence>
<keyword evidence="3 5" id="KW-1133">Transmembrane helix</keyword>
<dbReference type="Pfam" id="PF01988">
    <property type="entry name" value="VIT1"/>
    <property type="match status" value="1"/>
</dbReference>
<dbReference type="RefSeq" id="WP_243554005.1">
    <property type="nucleotide sequence ID" value="NZ_CP094528.1"/>
</dbReference>
<dbReference type="Proteomes" id="UP000832097">
    <property type="component" value="Chromosome"/>
</dbReference>
<organism evidence="6 7">
    <name type="scientific">Agromyces larvae</name>
    <dbReference type="NCBI Taxonomy" id="2929802"/>
    <lineage>
        <taxon>Bacteria</taxon>
        <taxon>Bacillati</taxon>
        <taxon>Actinomycetota</taxon>
        <taxon>Actinomycetes</taxon>
        <taxon>Micrococcales</taxon>
        <taxon>Microbacteriaceae</taxon>
        <taxon>Agromyces</taxon>
    </lineage>
</organism>
<keyword evidence="4 5" id="KW-0472">Membrane</keyword>
<proteinExistence type="predicted"/>
<dbReference type="PANTHER" id="PTHR31851">
    <property type="entry name" value="FE(2+)/MN(2+) TRANSPORTER PCL1"/>
    <property type="match status" value="1"/>
</dbReference>
<evidence type="ECO:0000256" key="4">
    <source>
        <dbReference type="ARBA" id="ARBA00023136"/>
    </source>
</evidence>
<evidence type="ECO:0000313" key="7">
    <source>
        <dbReference type="Proteomes" id="UP000832097"/>
    </source>
</evidence>
<feature type="transmembrane region" description="Helical" evidence="5">
    <location>
        <begin position="143"/>
        <end position="163"/>
    </location>
</feature>
<evidence type="ECO:0000256" key="3">
    <source>
        <dbReference type="ARBA" id="ARBA00022989"/>
    </source>
</evidence>
<feature type="transmembrane region" description="Helical" evidence="5">
    <location>
        <begin position="169"/>
        <end position="191"/>
    </location>
</feature>
<comment type="subcellular location">
    <subcellularLocation>
        <location evidence="1">Endomembrane system</location>
        <topology evidence="1">Multi-pass membrane protein</topology>
    </subcellularLocation>
</comment>
<reference evidence="6 7" key="1">
    <citation type="submission" date="2022-03" db="EMBL/GenBank/DDBJ databases">
        <title>Mucilaginibacter sp. isolated from the gut of Protaetia brevitarsis seulensis larvae.</title>
        <authorList>
            <person name="Won M."/>
            <person name="Kim S.-J."/>
            <person name="Kwon S.-W."/>
        </authorList>
    </citation>
    <scope>NUCLEOTIDE SEQUENCE [LARGE SCALE GENOMIC DNA]</scope>
    <source>
        <strain evidence="6 7">CFWR-12</strain>
    </source>
</reference>
<sequence length="221" mass="22916">MRWYRSEAARDFAVATNDGIIATAGVLQGFAGAGATSTTLLVASLSALVAGSVASFGAKYAELAAARDAERALIAETERDILEDASDDLDDLAAYFVERGVPVPTAREVADHLHRHDAVGAQLEVEHGIDEPTPPSRPLLGGLLNAAAVATGSALPLLILLAYPAAWESWAVFVAVLISLAATSMLIALSAHTSVPRALRRTLAIGLATMGLSYLAGLVVF</sequence>
<protein>
    <submittedName>
        <fullName evidence="6">VIT1/CCC1 transporter family protein</fullName>
    </submittedName>
</protein>
<gene>
    <name evidence="6" type="ORF">MTO99_12660</name>
</gene>
<evidence type="ECO:0000256" key="5">
    <source>
        <dbReference type="SAM" id="Phobius"/>
    </source>
</evidence>
<keyword evidence="2 5" id="KW-0812">Transmembrane</keyword>
<feature type="transmembrane region" description="Helical" evidence="5">
    <location>
        <begin position="203"/>
        <end position="220"/>
    </location>
</feature>
<evidence type="ECO:0000256" key="1">
    <source>
        <dbReference type="ARBA" id="ARBA00004127"/>
    </source>
</evidence>